<evidence type="ECO:0000256" key="8">
    <source>
        <dbReference type="ARBA" id="ARBA00023098"/>
    </source>
</evidence>
<dbReference type="InterPro" id="IPR021261">
    <property type="entry name" value="GPCAT"/>
</dbReference>
<keyword evidence="12" id="KW-0012">Acyltransferase</keyword>
<protein>
    <recommendedName>
        <fullName evidence="3">Glycerophosphocholine acyltransferase 1</fullName>
    </recommendedName>
</protein>
<feature type="transmembrane region" description="Helical" evidence="13">
    <location>
        <begin position="248"/>
        <end position="269"/>
    </location>
</feature>
<keyword evidence="6 13" id="KW-0812">Transmembrane</keyword>
<dbReference type="AlphaFoldDB" id="A0A0G4GKU4"/>
<dbReference type="VEuPathDB" id="CryptoDB:Cvel_4845"/>
<comment type="similarity">
    <text evidence="2">Belongs to the GPC1 family.</text>
</comment>
<dbReference type="PhylomeDB" id="A0A0G4GKU4"/>
<accession>A0A0G4GKU4</accession>
<evidence type="ECO:0000256" key="11">
    <source>
        <dbReference type="ARBA" id="ARBA00023264"/>
    </source>
</evidence>
<evidence type="ECO:0000256" key="4">
    <source>
        <dbReference type="ARBA" id="ARBA00022516"/>
    </source>
</evidence>
<evidence type="ECO:0000313" key="14">
    <source>
        <dbReference type="EMBL" id="CEM30643.1"/>
    </source>
</evidence>
<evidence type="ECO:0000256" key="9">
    <source>
        <dbReference type="ARBA" id="ARBA00023136"/>
    </source>
</evidence>
<sequence length="407" mass="46346">MTEGEEPRPQRHLERRPSLLQHLSNAEKQGLQKALKAVEEESERLAAKGLSAKAFTLGVVNVVFVAYMMGSRPEHFWFVYVIESIFFIGLRTIRMCKSKHQLYLLDLCWVTNISGIVLFIILLGKSLRPSLSLPAIAVLEQPETLWFVWRALFSFATGPLAWSVLAQFNALVFHDIDQSASLLIHMMPILVSYTMRWQLPAVRQSWPAFVAADKSTQAALDLNEQSVQSLDQLQPLDLGGMVASLDDLYLPFLSVYFAWWLPYTIWLVVFDGANKAKRAGLDTIFDYTLRTNGAAVAILKKTEQMLCCCFKQSGPKEMTRTKAFLYQIWHFMMVTFSAFTAPLCWTYKWFHGSFAVLLFTFAVFNGGSRYVWYVLKTYRKVVRDLLREAGDTLEPSETSPGAKNKTT</sequence>
<keyword evidence="9 13" id="KW-0472">Membrane</keyword>
<feature type="transmembrane region" description="Helical" evidence="13">
    <location>
        <begin position="180"/>
        <end position="199"/>
    </location>
</feature>
<keyword evidence="11" id="KW-1208">Phospholipid metabolism</keyword>
<feature type="transmembrane region" description="Helical" evidence="13">
    <location>
        <begin position="102"/>
        <end position="124"/>
    </location>
</feature>
<dbReference type="GO" id="GO:0016020">
    <property type="term" value="C:membrane"/>
    <property type="evidence" value="ECO:0007669"/>
    <property type="project" value="UniProtKB-SubCell"/>
</dbReference>
<feature type="transmembrane region" description="Helical" evidence="13">
    <location>
        <begin position="144"/>
        <end position="168"/>
    </location>
</feature>
<evidence type="ECO:0000256" key="5">
    <source>
        <dbReference type="ARBA" id="ARBA00022679"/>
    </source>
</evidence>
<gene>
    <name evidence="14" type="ORF">Cvel_4845</name>
</gene>
<evidence type="ECO:0000256" key="12">
    <source>
        <dbReference type="ARBA" id="ARBA00023315"/>
    </source>
</evidence>
<dbReference type="PANTHER" id="PTHR31201:SF1">
    <property type="entry name" value="GLYCEROPHOSPHOCHOLINE ACYLTRANSFERASE 1"/>
    <property type="match status" value="1"/>
</dbReference>
<organism evidence="14">
    <name type="scientific">Chromera velia CCMP2878</name>
    <dbReference type="NCBI Taxonomy" id="1169474"/>
    <lineage>
        <taxon>Eukaryota</taxon>
        <taxon>Sar</taxon>
        <taxon>Alveolata</taxon>
        <taxon>Colpodellida</taxon>
        <taxon>Chromeraceae</taxon>
        <taxon>Chromera</taxon>
    </lineage>
</organism>
<keyword evidence="10" id="KW-0594">Phospholipid biosynthesis</keyword>
<reference evidence="14" key="1">
    <citation type="submission" date="2014-11" db="EMBL/GenBank/DDBJ databases">
        <authorList>
            <person name="Otto D Thomas"/>
            <person name="Naeem Raeece"/>
        </authorList>
    </citation>
    <scope>NUCLEOTIDE SEQUENCE</scope>
</reference>
<keyword evidence="5" id="KW-0808">Transferase</keyword>
<dbReference type="EMBL" id="CDMZ01001314">
    <property type="protein sequence ID" value="CEM30643.1"/>
    <property type="molecule type" value="Genomic_DNA"/>
</dbReference>
<comment type="subcellular location">
    <subcellularLocation>
        <location evidence="1">Membrane</location>
        <topology evidence="1">Multi-pass membrane protein</topology>
    </subcellularLocation>
</comment>
<feature type="transmembrane region" description="Helical" evidence="13">
    <location>
        <begin position="349"/>
        <end position="375"/>
    </location>
</feature>
<feature type="transmembrane region" description="Helical" evidence="13">
    <location>
        <begin position="75"/>
        <end position="93"/>
    </location>
</feature>
<keyword evidence="7 13" id="KW-1133">Transmembrane helix</keyword>
<evidence type="ECO:0000256" key="10">
    <source>
        <dbReference type="ARBA" id="ARBA00023209"/>
    </source>
</evidence>
<evidence type="ECO:0000256" key="13">
    <source>
        <dbReference type="SAM" id="Phobius"/>
    </source>
</evidence>
<proteinExistence type="inferred from homology"/>
<dbReference type="GO" id="GO:0006656">
    <property type="term" value="P:phosphatidylcholine biosynthetic process"/>
    <property type="evidence" value="ECO:0007669"/>
    <property type="project" value="TreeGrafter"/>
</dbReference>
<keyword evidence="8" id="KW-0443">Lipid metabolism</keyword>
<dbReference type="PANTHER" id="PTHR31201">
    <property type="entry name" value="OS01G0585100 PROTEIN"/>
    <property type="match status" value="1"/>
</dbReference>
<dbReference type="Pfam" id="PF10998">
    <property type="entry name" value="DUF2838"/>
    <property type="match status" value="1"/>
</dbReference>
<evidence type="ECO:0000256" key="6">
    <source>
        <dbReference type="ARBA" id="ARBA00022692"/>
    </source>
</evidence>
<evidence type="ECO:0000256" key="7">
    <source>
        <dbReference type="ARBA" id="ARBA00022989"/>
    </source>
</evidence>
<name>A0A0G4GKU4_9ALVE</name>
<dbReference type="GO" id="GO:0016746">
    <property type="term" value="F:acyltransferase activity"/>
    <property type="evidence" value="ECO:0007669"/>
    <property type="project" value="UniProtKB-KW"/>
</dbReference>
<feature type="transmembrane region" description="Helical" evidence="13">
    <location>
        <begin position="323"/>
        <end position="343"/>
    </location>
</feature>
<evidence type="ECO:0000256" key="2">
    <source>
        <dbReference type="ARBA" id="ARBA00006675"/>
    </source>
</evidence>
<evidence type="ECO:0000256" key="1">
    <source>
        <dbReference type="ARBA" id="ARBA00004141"/>
    </source>
</evidence>
<evidence type="ECO:0000256" key="3">
    <source>
        <dbReference type="ARBA" id="ARBA00019082"/>
    </source>
</evidence>
<keyword evidence="4" id="KW-0444">Lipid biosynthesis</keyword>
<feature type="transmembrane region" description="Helical" evidence="13">
    <location>
        <begin position="50"/>
        <end position="69"/>
    </location>
</feature>